<dbReference type="Proteomes" id="UP001175226">
    <property type="component" value="Unassembled WGS sequence"/>
</dbReference>
<feature type="compositionally biased region" description="Basic and acidic residues" evidence="1">
    <location>
        <begin position="1"/>
        <end position="13"/>
    </location>
</feature>
<evidence type="ECO:0000313" key="3">
    <source>
        <dbReference type="Proteomes" id="UP001175226"/>
    </source>
</evidence>
<proteinExistence type="predicted"/>
<dbReference type="AlphaFoldDB" id="A0AA39JKX5"/>
<evidence type="ECO:0000256" key="1">
    <source>
        <dbReference type="SAM" id="MobiDB-lite"/>
    </source>
</evidence>
<protein>
    <submittedName>
        <fullName evidence="2">Uncharacterized protein</fullName>
    </submittedName>
</protein>
<organism evidence="2 3">
    <name type="scientific">Armillaria borealis</name>
    <dbReference type="NCBI Taxonomy" id="47425"/>
    <lineage>
        <taxon>Eukaryota</taxon>
        <taxon>Fungi</taxon>
        <taxon>Dikarya</taxon>
        <taxon>Basidiomycota</taxon>
        <taxon>Agaricomycotina</taxon>
        <taxon>Agaricomycetes</taxon>
        <taxon>Agaricomycetidae</taxon>
        <taxon>Agaricales</taxon>
        <taxon>Marasmiineae</taxon>
        <taxon>Physalacriaceae</taxon>
        <taxon>Armillaria</taxon>
    </lineage>
</organism>
<keyword evidence="3" id="KW-1185">Reference proteome</keyword>
<reference evidence="2" key="1">
    <citation type="submission" date="2023-06" db="EMBL/GenBank/DDBJ databases">
        <authorList>
            <consortium name="Lawrence Berkeley National Laboratory"/>
            <person name="Ahrendt S."/>
            <person name="Sahu N."/>
            <person name="Indic B."/>
            <person name="Wong-Bajracharya J."/>
            <person name="Merenyi Z."/>
            <person name="Ke H.-M."/>
            <person name="Monk M."/>
            <person name="Kocsube S."/>
            <person name="Drula E."/>
            <person name="Lipzen A."/>
            <person name="Balint B."/>
            <person name="Henrissat B."/>
            <person name="Andreopoulos B."/>
            <person name="Martin F.M."/>
            <person name="Harder C.B."/>
            <person name="Rigling D."/>
            <person name="Ford K.L."/>
            <person name="Foster G.D."/>
            <person name="Pangilinan J."/>
            <person name="Papanicolaou A."/>
            <person name="Barry K."/>
            <person name="LaButti K."/>
            <person name="Viragh M."/>
            <person name="Koriabine M."/>
            <person name="Yan M."/>
            <person name="Riley R."/>
            <person name="Champramary S."/>
            <person name="Plett K.L."/>
            <person name="Tsai I.J."/>
            <person name="Slot J."/>
            <person name="Sipos G."/>
            <person name="Plett J."/>
            <person name="Nagy L.G."/>
            <person name="Grigoriev I.V."/>
        </authorList>
    </citation>
    <scope>NUCLEOTIDE SEQUENCE</scope>
    <source>
        <strain evidence="2">FPL87.14</strain>
    </source>
</reference>
<evidence type="ECO:0000313" key="2">
    <source>
        <dbReference type="EMBL" id="KAK0443835.1"/>
    </source>
</evidence>
<feature type="compositionally biased region" description="Polar residues" evidence="1">
    <location>
        <begin position="15"/>
        <end position="35"/>
    </location>
</feature>
<accession>A0AA39JKX5</accession>
<comment type="caution">
    <text evidence="2">The sequence shown here is derived from an EMBL/GenBank/DDBJ whole genome shotgun (WGS) entry which is preliminary data.</text>
</comment>
<dbReference type="EMBL" id="JAUEPT010000021">
    <property type="protein sequence ID" value="KAK0443835.1"/>
    <property type="molecule type" value="Genomic_DNA"/>
</dbReference>
<gene>
    <name evidence="2" type="ORF">EV421DRAFT_1803575</name>
</gene>
<name>A0AA39JKX5_9AGAR</name>
<sequence length="159" mass="17556">MDRQRVSTPEHSHFPPQSQIRKLQSTPEESPSVHSHVQRRRLVSIPPLDLVSACTRRVRPQPERSINAFISIVSRRFLAVVKGHPGERIEMEGGDPPSIGIMHKGATGYAQRTSTEIRAIQGLPGGTPIDDGPYVMLLDSTTNQAAHPQFVPSVTALLW</sequence>
<feature type="region of interest" description="Disordered" evidence="1">
    <location>
        <begin position="1"/>
        <end position="39"/>
    </location>
</feature>